<dbReference type="Proteomes" id="UP000028990">
    <property type="component" value="Unassembled WGS sequence"/>
</dbReference>
<protein>
    <submittedName>
        <fullName evidence="1">Uncharacterized protein</fullName>
    </submittedName>
</protein>
<organism evidence="1 2">
    <name type="scientific">Fukomys damarensis</name>
    <name type="common">Damaraland mole rat</name>
    <name type="synonym">Cryptomys damarensis</name>
    <dbReference type="NCBI Taxonomy" id="885580"/>
    <lineage>
        <taxon>Eukaryota</taxon>
        <taxon>Metazoa</taxon>
        <taxon>Chordata</taxon>
        <taxon>Craniata</taxon>
        <taxon>Vertebrata</taxon>
        <taxon>Euteleostomi</taxon>
        <taxon>Mammalia</taxon>
        <taxon>Eutheria</taxon>
        <taxon>Euarchontoglires</taxon>
        <taxon>Glires</taxon>
        <taxon>Rodentia</taxon>
        <taxon>Hystricomorpha</taxon>
        <taxon>Bathyergidae</taxon>
        <taxon>Fukomys</taxon>
    </lineage>
</organism>
<reference evidence="1 2" key="1">
    <citation type="submission" date="2013-11" db="EMBL/GenBank/DDBJ databases">
        <title>The Damaraland mole rat (Fukomys damarensis) genome and evolution of African mole rats.</title>
        <authorList>
            <person name="Gladyshev V.N."/>
            <person name="Fang X."/>
        </authorList>
    </citation>
    <scope>NUCLEOTIDE SEQUENCE [LARGE SCALE GENOMIC DNA]</scope>
    <source>
        <tissue evidence="1">Liver</tissue>
    </source>
</reference>
<gene>
    <name evidence="1" type="ORF">H920_18570</name>
</gene>
<sequence>MKAGQEVGRAFQERLALRSFRYSSGESFNISFNPWLPSFTPGDGFHPQYYYFYELTGEYVTERRPWMERWSGEMCHVMPGPGCGAGSSHPGDLCSRGQHLSPPASPRLVLWDQRQILIQSTQVNRIPGLWALCSGSKSPSSDNKHVPSALPNIPAAREMLPFILSPHFHLSEYYRAGNAPIVRMT</sequence>
<proteinExistence type="predicted"/>
<evidence type="ECO:0000313" key="1">
    <source>
        <dbReference type="EMBL" id="KFO20064.1"/>
    </source>
</evidence>
<accession>A0A091CMH3</accession>
<name>A0A091CMH3_FUKDA</name>
<dbReference type="EMBL" id="KN124863">
    <property type="protein sequence ID" value="KFO20064.1"/>
    <property type="molecule type" value="Genomic_DNA"/>
</dbReference>
<evidence type="ECO:0000313" key="2">
    <source>
        <dbReference type="Proteomes" id="UP000028990"/>
    </source>
</evidence>
<dbReference type="AlphaFoldDB" id="A0A091CMH3"/>
<keyword evidence="2" id="KW-1185">Reference proteome</keyword>